<dbReference type="KEGG" id="apre:CNX65_16795"/>
<feature type="transmembrane region" description="Helical" evidence="5">
    <location>
        <begin position="140"/>
        <end position="163"/>
    </location>
</feature>
<organism evidence="6 7">
    <name type="scientific">Actinosynnema pretiosum</name>
    <dbReference type="NCBI Taxonomy" id="42197"/>
    <lineage>
        <taxon>Bacteria</taxon>
        <taxon>Bacillati</taxon>
        <taxon>Actinomycetota</taxon>
        <taxon>Actinomycetes</taxon>
        <taxon>Pseudonocardiales</taxon>
        <taxon>Pseudonocardiaceae</taxon>
        <taxon>Actinosynnema</taxon>
    </lineage>
</organism>
<evidence type="ECO:0000256" key="2">
    <source>
        <dbReference type="ARBA" id="ARBA00022692"/>
    </source>
</evidence>
<feature type="transmembrane region" description="Helical" evidence="5">
    <location>
        <begin position="262"/>
        <end position="281"/>
    </location>
</feature>
<evidence type="ECO:0000256" key="4">
    <source>
        <dbReference type="ARBA" id="ARBA00023136"/>
    </source>
</evidence>
<feature type="transmembrane region" description="Helical" evidence="5">
    <location>
        <begin position="96"/>
        <end position="119"/>
    </location>
</feature>
<evidence type="ECO:0000313" key="6">
    <source>
        <dbReference type="EMBL" id="ATE54732.1"/>
    </source>
</evidence>
<keyword evidence="7" id="KW-1185">Reference proteome</keyword>
<feature type="transmembrane region" description="Helical" evidence="5">
    <location>
        <begin position="230"/>
        <end position="250"/>
    </location>
</feature>
<reference evidence="6" key="1">
    <citation type="submission" date="2017-09" db="EMBL/GenBank/DDBJ databases">
        <title>Complete Genome Sequence of ansamitocin-producing Bacterium Actinosynnema pretiosum X47.</title>
        <authorList>
            <person name="Cao G."/>
            <person name="Zong G."/>
            <person name="Zhong C."/>
            <person name="Fu J."/>
        </authorList>
    </citation>
    <scope>NUCLEOTIDE SEQUENCE [LARGE SCALE GENOMIC DNA]</scope>
    <source>
        <strain evidence="6">X47</strain>
    </source>
</reference>
<keyword evidence="3 5" id="KW-1133">Transmembrane helix</keyword>
<feature type="transmembrane region" description="Helical" evidence="5">
    <location>
        <begin position="56"/>
        <end position="74"/>
    </location>
</feature>
<proteinExistence type="predicted"/>
<dbReference type="AlphaFoldDB" id="A0A290Z6Y5"/>
<gene>
    <name evidence="6" type="ORF">CNX65_16795</name>
</gene>
<evidence type="ECO:0000256" key="5">
    <source>
        <dbReference type="SAM" id="Phobius"/>
    </source>
</evidence>
<evidence type="ECO:0000256" key="1">
    <source>
        <dbReference type="ARBA" id="ARBA00004141"/>
    </source>
</evidence>
<evidence type="ECO:0000256" key="3">
    <source>
        <dbReference type="ARBA" id="ARBA00022989"/>
    </source>
</evidence>
<dbReference type="Pfam" id="PF01566">
    <property type="entry name" value="Nramp"/>
    <property type="match status" value="1"/>
</dbReference>
<keyword evidence="2 5" id="KW-0812">Transmembrane</keyword>
<name>A0A290Z6Y5_9PSEU</name>
<dbReference type="RefSeq" id="WP_096494169.1">
    <property type="nucleotide sequence ID" value="NZ_CP023445.1"/>
</dbReference>
<dbReference type="InterPro" id="IPR001046">
    <property type="entry name" value="NRAMP_fam"/>
</dbReference>
<dbReference type="GO" id="GO:0046873">
    <property type="term" value="F:metal ion transmembrane transporter activity"/>
    <property type="evidence" value="ECO:0007669"/>
    <property type="project" value="InterPro"/>
</dbReference>
<evidence type="ECO:0000313" key="7">
    <source>
        <dbReference type="Proteomes" id="UP000218505"/>
    </source>
</evidence>
<protein>
    <recommendedName>
        <fullName evidence="8">Divalent metal cation transporter</fullName>
    </recommendedName>
</protein>
<feature type="transmembrane region" description="Helical" evidence="5">
    <location>
        <begin position="183"/>
        <end position="204"/>
    </location>
</feature>
<dbReference type="Proteomes" id="UP000218505">
    <property type="component" value="Chromosome"/>
</dbReference>
<keyword evidence="4 5" id="KW-0472">Membrane</keyword>
<evidence type="ECO:0008006" key="8">
    <source>
        <dbReference type="Google" id="ProtNLM"/>
    </source>
</evidence>
<feature type="transmembrane region" description="Helical" evidence="5">
    <location>
        <begin position="31"/>
        <end position="49"/>
    </location>
</feature>
<accession>A0A290Z6Y5</accession>
<comment type="subcellular location">
    <subcellularLocation>
        <location evidence="1">Membrane</location>
        <topology evidence="1">Multi-pass membrane protein</topology>
    </subcellularLocation>
</comment>
<dbReference type="EMBL" id="CP023445">
    <property type="protein sequence ID" value="ATE54732.1"/>
    <property type="molecule type" value="Genomic_DNA"/>
</dbReference>
<feature type="transmembrane region" description="Helical" evidence="5">
    <location>
        <begin position="301"/>
        <end position="320"/>
    </location>
</feature>
<sequence length="325" mass="34747">MKKALAVTLGILTAIGGVALAVEMVTSVHYLLWVPVAAFVIWVVLWRVRFETMERVFGLAGLALVVFVVALVQLDPPWRDLGAQAARFGPAGAEGWATYAFFGITLFAAAMTPYEVFFFSSGGVEERWTRRDLVTERANVFIGFPLGGLLSLAIMACAAAVFLPQGMEVHELEQVGQPVELALGKIGLAVVILGFFAATFGAALETGLSSGYTAAQYFGWRWGKRVPPRLAARFHTVVLVSVLIGVAVLLTTVDPVAVTEYSLVFSAVALPLTYLPILVVANDRDYLGEHVNGRVANAFGVTYLVIIVVVAVAAIPLMLLTGMGS</sequence>
<dbReference type="GO" id="GO:0016020">
    <property type="term" value="C:membrane"/>
    <property type="evidence" value="ECO:0007669"/>
    <property type="project" value="UniProtKB-SubCell"/>
</dbReference>